<dbReference type="InterPro" id="IPR010982">
    <property type="entry name" value="Lambda_DNA-bd_dom_sf"/>
</dbReference>
<dbReference type="Gene3D" id="2.10.109.10">
    <property type="entry name" value="Umud Fragment, subunit A"/>
    <property type="match status" value="1"/>
</dbReference>
<evidence type="ECO:0000259" key="4">
    <source>
        <dbReference type="SMART" id="SM00530"/>
    </source>
</evidence>
<dbReference type="GO" id="GO:0003677">
    <property type="term" value="F:DNA binding"/>
    <property type="evidence" value="ECO:0007669"/>
    <property type="project" value="UniProtKB-KW"/>
</dbReference>
<keyword evidence="2" id="KW-0238">DNA-binding</keyword>
<sequence length="236" mass="26417">MHGQTIIAFTQTDQVRNRKRTYFPLRAKMQSMDDTQKKTVEFIKTAMEKTGLDATNLARQSKVAPSTLTRLLNGTATTTLSARTILKISDFAGIPNPLAENGKIPSKFVPVFGYVGAGERVIPPDDGCVIDSADAPIWAEDGTTALIVKGDSMFPAYWDGDIVFFDSEKRMRPEDCLFMECVAYLRTGEAYVKQIQQGRNSGEFILSSYNAAPIFSREIEWVSPITFVDRRNRKRI</sequence>
<dbReference type="InterPro" id="IPR015927">
    <property type="entry name" value="Peptidase_S24_S26A/B/C"/>
</dbReference>
<dbReference type="Pfam" id="PF00717">
    <property type="entry name" value="Peptidase_S24"/>
    <property type="match status" value="1"/>
</dbReference>
<dbReference type="Proteomes" id="UP000664073">
    <property type="component" value="Unassembled WGS sequence"/>
</dbReference>
<dbReference type="PANTHER" id="PTHR40661:SF3">
    <property type="entry name" value="FELS-1 PROPHAGE TRANSCRIPTIONAL REGULATOR"/>
    <property type="match status" value="1"/>
</dbReference>
<feature type="domain" description="HTH cro/C1-type" evidence="4">
    <location>
        <begin position="42"/>
        <end position="99"/>
    </location>
</feature>
<gene>
    <name evidence="5" type="ORF">J2D77_09035</name>
</gene>
<dbReference type="SMART" id="SM00530">
    <property type="entry name" value="HTH_XRE"/>
    <property type="match status" value="1"/>
</dbReference>
<dbReference type="EMBL" id="JAFVMH010000003">
    <property type="protein sequence ID" value="MBO1325289.1"/>
    <property type="molecule type" value="Genomic_DNA"/>
</dbReference>
<dbReference type="SUPFAM" id="SSF47413">
    <property type="entry name" value="lambda repressor-like DNA-binding domains"/>
    <property type="match status" value="1"/>
</dbReference>
<dbReference type="PANTHER" id="PTHR40661">
    <property type="match status" value="1"/>
</dbReference>
<proteinExistence type="predicted"/>
<dbReference type="CDD" id="cd00093">
    <property type="entry name" value="HTH_XRE"/>
    <property type="match status" value="1"/>
</dbReference>
<comment type="caution">
    <text evidence="5">The sequence shown here is derived from an EMBL/GenBank/DDBJ whole genome shotgun (WGS) entry which is preliminary data.</text>
</comment>
<dbReference type="SUPFAM" id="SSF51306">
    <property type="entry name" value="LexA/Signal peptidase"/>
    <property type="match status" value="1"/>
</dbReference>
<organism evidence="5 6">
    <name type="scientific">Acetobacter garciniae</name>
    <dbReference type="NCBI Taxonomy" id="2817435"/>
    <lineage>
        <taxon>Bacteria</taxon>
        <taxon>Pseudomonadati</taxon>
        <taxon>Pseudomonadota</taxon>
        <taxon>Alphaproteobacteria</taxon>
        <taxon>Acetobacterales</taxon>
        <taxon>Acetobacteraceae</taxon>
        <taxon>Acetobacter</taxon>
    </lineage>
</organism>
<keyword evidence="1" id="KW-0805">Transcription regulation</keyword>
<evidence type="ECO:0000256" key="2">
    <source>
        <dbReference type="ARBA" id="ARBA00023125"/>
    </source>
</evidence>
<keyword evidence="6" id="KW-1185">Reference proteome</keyword>
<dbReference type="CDD" id="cd06529">
    <property type="entry name" value="S24_LexA-like"/>
    <property type="match status" value="1"/>
</dbReference>
<dbReference type="Gene3D" id="1.10.260.40">
    <property type="entry name" value="lambda repressor-like DNA-binding domains"/>
    <property type="match status" value="1"/>
</dbReference>
<evidence type="ECO:0000256" key="3">
    <source>
        <dbReference type="ARBA" id="ARBA00023163"/>
    </source>
</evidence>
<dbReference type="RefSeq" id="WP_207845928.1">
    <property type="nucleotide sequence ID" value="NZ_JAFVMH010000003.1"/>
</dbReference>
<dbReference type="InterPro" id="IPR036286">
    <property type="entry name" value="LexA/Signal_pep-like_sf"/>
</dbReference>
<accession>A0A939HNX4</accession>
<dbReference type="InterPro" id="IPR039418">
    <property type="entry name" value="LexA-like"/>
</dbReference>
<dbReference type="Pfam" id="PF13443">
    <property type="entry name" value="HTH_26"/>
    <property type="match status" value="1"/>
</dbReference>
<dbReference type="InterPro" id="IPR001387">
    <property type="entry name" value="Cro/C1-type_HTH"/>
</dbReference>
<name>A0A939HNX4_9PROT</name>
<dbReference type="AlphaFoldDB" id="A0A939HNX4"/>
<evidence type="ECO:0000313" key="6">
    <source>
        <dbReference type="Proteomes" id="UP000664073"/>
    </source>
</evidence>
<reference evidence="5" key="1">
    <citation type="submission" date="2021-03" db="EMBL/GenBank/DDBJ databases">
        <title>The complete genome sequence of Acetobacter sp. TBRC 12339.</title>
        <authorList>
            <person name="Charoenyingcharoen P."/>
            <person name="Yukphan P."/>
        </authorList>
    </citation>
    <scope>NUCLEOTIDE SEQUENCE</scope>
    <source>
        <strain evidence="5">TBRC 12339</strain>
    </source>
</reference>
<keyword evidence="3" id="KW-0804">Transcription</keyword>
<evidence type="ECO:0000256" key="1">
    <source>
        <dbReference type="ARBA" id="ARBA00023015"/>
    </source>
</evidence>
<evidence type="ECO:0000313" key="5">
    <source>
        <dbReference type="EMBL" id="MBO1325289.1"/>
    </source>
</evidence>
<protein>
    <submittedName>
        <fullName evidence="5">LexA family transcriptional regulator</fullName>
    </submittedName>
</protein>